<dbReference type="SMART" id="SM00271">
    <property type="entry name" value="DnaJ"/>
    <property type="match status" value="1"/>
</dbReference>
<evidence type="ECO:0000256" key="3">
    <source>
        <dbReference type="ARBA" id="ARBA00022989"/>
    </source>
</evidence>
<dbReference type="PROSITE" id="PS50076">
    <property type="entry name" value="DNAJ_2"/>
    <property type="match status" value="1"/>
</dbReference>
<sequence>MNRKLFPVILILYIALPIQSTYSFIDGLYCGKDNCYDLLEVTRDSSKSDIAKSYRKLAKIHHPDRHRTTEAKAEAEEQFKIIANAYEVLKDDESRNDYDYMLDNPEEYYRHYYHYYRRRMTPKVDVRIVLIVTISVISIFQYYTALFRWNSGMKYLATQPKYRSMALQVAEEDGLLDNLKKMKKRNKDEMRAEEERIIRTVLENKMDIRGGYARPTIQDVLWLQILLLPKSICLYFKWYMMWLWKFNIKGQEYGNDEKFYIIRKFMGISETQFEAIPENEKEDFLDMELWLKENYDDWKAEKEEEYKRQMAQSGRMKSYRRYLKKHGPGRMYFDDS</sequence>
<feature type="transmembrane region" description="Helical" evidence="7">
    <location>
        <begin position="6"/>
        <end position="25"/>
    </location>
</feature>
<keyword evidence="2 7" id="KW-0812">Transmembrane</keyword>
<dbReference type="Pfam" id="PF00226">
    <property type="entry name" value="DnaJ"/>
    <property type="match status" value="1"/>
</dbReference>
<dbReference type="InterPro" id="IPR018253">
    <property type="entry name" value="DnaJ_domain_CS"/>
</dbReference>
<comment type="subcellular location">
    <subcellularLocation>
        <location evidence="1">Membrane</location>
        <topology evidence="1">Multi-pass membrane protein</topology>
    </subcellularLocation>
</comment>
<organism evidence="9 10">
    <name type="scientific">Allacma fusca</name>
    <dbReference type="NCBI Taxonomy" id="39272"/>
    <lineage>
        <taxon>Eukaryota</taxon>
        <taxon>Metazoa</taxon>
        <taxon>Ecdysozoa</taxon>
        <taxon>Arthropoda</taxon>
        <taxon>Hexapoda</taxon>
        <taxon>Collembola</taxon>
        <taxon>Symphypleona</taxon>
        <taxon>Sminthuridae</taxon>
        <taxon>Allacma</taxon>
    </lineage>
</organism>
<dbReference type="GO" id="GO:0006457">
    <property type="term" value="P:protein folding"/>
    <property type="evidence" value="ECO:0007669"/>
    <property type="project" value="InterPro"/>
</dbReference>
<dbReference type="InterPro" id="IPR044632">
    <property type="entry name" value="DNAJC25-like"/>
</dbReference>
<evidence type="ECO:0000256" key="6">
    <source>
        <dbReference type="ARBA" id="ARBA00024193"/>
    </source>
</evidence>
<reference evidence="9" key="1">
    <citation type="submission" date="2021-06" db="EMBL/GenBank/DDBJ databases">
        <authorList>
            <person name="Hodson N. C."/>
            <person name="Mongue J. A."/>
            <person name="Jaron S. K."/>
        </authorList>
    </citation>
    <scope>NUCLEOTIDE SEQUENCE</scope>
</reference>
<gene>
    <name evidence="9" type="ORF">AFUS01_LOCUS14098</name>
</gene>
<comment type="caution">
    <text evidence="9">The sequence shown here is derived from an EMBL/GenBank/DDBJ whole genome shotgun (WGS) entry which is preliminary data.</text>
</comment>
<dbReference type="EMBL" id="CAJVCH010117698">
    <property type="protein sequence ID" value="CAG7725118.1"/>
    <property type="molecule type" value="Genomic_DNA"/>
</dbReference>
<dbReference type="CDD" id="cd06257">
    <property type="entry name" value="DnaJ"/>
    <property type="match status" value="1"/>
</dbReference>
<accession>A0A8J2NZH9</accession>
<evidence type="ECO:0000259" key="8">
    <source>
        <dbReference type="PROSITE" id="PS50076"/>
    </source>
</evidence>
<keyword evidence="3 7" id="KW-1133">Transmembrane helix</keyword>
<dbReference type="OrthoDB" id="270167at2759"/>
<evidence type="ECO:0000313" key="10">
    <source>
        <dbReference type="Proteomes" id="UP000708208"/>
    </source>
</evidence>
<evidence type="ECO:0000313" key="9">
    <source>
        <dbReference type="EMBL" id="CAG7725118.1"/>
    </source>
</evidence>
<dbReference type="PANTHER" id="PTHR44176">
    <property type="entry name" value="DNAJ HOMOLOG SUBFAMILY C MEMBER 25"/>
    <property type="match status" value="1"/>
</dbReference>
<keyword evidence="10" id="KW-1185">Reference proteome</keyword>
<evidence type="ECO:0000256" key="5">
    <source>
        <dbReference type="ARBA" id="ARBA00023186"/>
    </source>
</evidence>
<evidence type="ECO:0000256" key="4">
    <source>
        <dbReference type="ARBA" id="ARBA00023136"/>
    </source>
</evidence>
<dbReference type="Proteomes" id="UP000708208">
    <property type="component" value="Unassembled WGS sequence"/>
</dbReference>
<evidence type="ECO:0000256" key="1">
    <source>
        <dbReference type="ARBA" id="ARBA00004141"/>
    </source>
</evidence>
<protein>
    <recommendedName>
        <fullName evidence="8">J domain-containing protein</fullName>
    </recommendedName>
</protein>
<name>A0A8J2NZH9_9HEXA</name>
<dbReference type="PROSITE" id="PS00636">
    <property type="entry name" value="DNAJ_1"/>
    <property type="match status" value="1"/>
</dbReference>
<dbReference type="GO" id="GO:0005789">
    <property type="term" value="C:endoplasmic reticulum membrane"/>
    <property type="evidence" value="ECO:0007669"/>
    <property type="project" value="TreeGrafter"/>
</dbReference>
<keyword evidence="5" id="KW-0143">Chaperone</keyword>
<dbReference type="AlphaFoldDB" id="A0A8J2NZH9"/>
<dbReference type="PANTHER" id="PTHR44176:SF1">
    <property type="entry name" value="DNAJ HOMOLOG SUBFAMILY C MEMBER 25"/>
    <property type="match status" value="1"/>
</dbReference>
<feature type="domain" description="J" evidence="8">
    <location>
        <begin position="34"/>
        <end position="102"/>
    </location>
</feature>
<evidence type="ECO:0000256" key="7">
    <source>
        <dbReference type="SAM" id="Phobius"/>
    </source>
</evidence>
<evidence type="ECO:0000256" key="2">
    <source>
        <dbReference type="ARBA" id="ARBA00022692"/>
    </source>
</evidence>
<dbReference type="FunFam" id="1.10.287.110:FF:000036">
    <property type="entry name" value="dnaJ homolog subfamily C member 25"/>
    <property type="match status" value="1"/>
</dbReference>
<dbReference type="InterPro" id="IPR001623">
    <property type="entry name" value="DnaJ_domain"/>
</dbReference>
<feature type="transmembrane region" description="Helical" evidence="7">
    <location>
        <begin position="124"/>
        <end position="143"/>
    </location>
</feature>
<keyword evidence="4 7" id="KW-0472">Membrane</keyword>
<proteinExistence type="inferred from homology"/>
<comment type="similarity">
    <text evidence="6">Belongs to the DNAJC25 family.</text>
</comment>